<protein>
    <recommendedName>
        <fullName evidence="6">DNA damage-inducible transcript 4-like protein</fullName>
    </recommendedName>
</protein>
<dbReference type="Pfam" id="PF07809">
    <property type="entry name" value="RTP801_C"/>
    <property type="match status" value="1"/>
</dbReference>
<dbReference type="InterPro" id="IPR038281">
    <property type="entry name" value="RTP801-like_C_sf"/>
</dbReference>
<evidence type="ECO:0000256" key="1">
    <source>
        <dbReference type="ARBA" id="ARBA00004496"/>
    </source>
</evidence>
<dbReference type="Gene3D" id="3.90.470.40">
    <property type="entry name" value="RTP801-like"/>
    <property type="match status" value="1"/>
</dbReference>
<dbReference type="PANTHER" id="PTHR12478">
    <property type="entry name" value="DNA-DAMAGE-INDUCIBLE TRANSCRIPT 4 PROTEIN DDIT4"/>
    <property type="match status" value="1"/>
</dbReference>
<comment type="similarity">
    <text evidence="2">Belongs to the DDIT4 family.</text>
</comment>
<evidence type="ECO:0000313" key="4">
    <source>
        <dbReference type="EMBL" id="KAJ8318247.1"/>
    </source>
</evidence>
<accession>A0ABQ9FLV9</accession>
<evidence type="ECO:0000256" key="3">
    <source>
        <dbReference type="ARBA" id="ARBA00022490"/>
    </source>
</evidence>
<organism evidence="4 5">
    <name type="scientific">Tegillarca granosa</name>
    <name type="common">Malaysian cockle</name>
    <name type="synonym">Anadara granosa</name>
    <dbReference type="NCBI Taxonomy" id="220873"/>
    <lineage>
        <taxon>Eukaryota</taxon>
        <taxon>Metazoa</taxon>
        <taxon>Spiralia</taxon>
        <taxon>Lophotrochozoa</taxon>
        <taxon>Mollusca</taxon>
        <taxon>Bivalvia</taxon>
        <taxon>Autobranchia</taxon>
        <taxon>Pteriomorphia</taxon>
        <taxon>Arcoida</taxon>
        <taxon>Arcoidea</taxon>
        <taxon>Arcidae</taxon>
        <taxon>Tegillarca</taxon>
    </lineage>
</organism>
<dbReference type="EMBL" id="JARBDR010000214">
    <property type="protein sequence ID" value="KAJ8318247.1"/>
    <property type="molecule type" value="Genomic_DNA"/>
</dbReference>
<proteinExistence type="inferred from homology"/>
<reference evidence="4 5" key="1">
    <citation type="submission" date="2022-12" db="EMBL/GenBank/DDBJ databases">
        <title>Chromosome-level genome of Tegillarca granosa.</title>
        <authorList>
            <person name="Kim J."/>
        </authorList>
    </citation>
    <scope>NUCLEOTIDE SEQUENCE [LARGE SCALE GENOMIC DNA]</scope>
    <source>
        <strain evidence="4">Teg-2019</strain>
        <tissue evidence="4">Adductor muscle</tissue>
    </source>
</reference>
<evidence type="ECO:0000256" key="2">
    <source>
        <dbReference type="ARBA" id="ARBA00010670"/>
    </source>
</evidence>
<dbReference type="Proteomes" id="UP001217089">
    <property type="component" value="Unassembled WGS sequence"/>
</dbReference>
<dbReference type="PANTHER" id="PTHR12478:SF16">
    <property type="entry name" value="PROTEIN CHARYBDE-RELATED"/>
    <property type="match status" value="1"/>
</dbReference>
<comment type="caution">
    <text evidence="4">The sequence shown here is derived from an EMBL/GenBank/DDBJ whole genome shotgun (WGS) entry which is preliminary data.</text>
</comment>
<comment type="subcellular location">
    <subcellularLocation>
        <location evidence="1">Cytoplasm</location>
    </subcellularLocation>
</comment>
<keyword evidence="5" id="KW-1185">Reference proteome</keyword>
<evidence type="ECO:0000313" key="5">
    <source>
        <dbReference type="Proteomes" id="UP001217089"/>
    </source>
</evidence>
<evidence type="ECO:0008006" key="6">
    <source>
        <dbReference type="Google" id="ProtNLM"/>
    </source>
</evidence>
<gene>
    <name evidence="4" type="ORF">KUTeg_003338</name>
</gene>
<dbReference type="InterPro" id="IPR012918">
    <property type="entry name" value="RTP801-like"/>
</dbReference>
<sequence length="236" mass="27444">MVGQLLLPIYKMTDFSDFKIICNNNNNTAKLQKPDFVDQVLHKLKNIVAKMQTSKEKKDDHFSIIENDFDGYKFGDKFDHHIPGFNSYGTFEDGIEMKQCKLLARRIKEALSVAREEELNCEILVPCGLIMKIAQDILRMSHHEPCGLRGCVLYINLEEKNKCKRLIKLACDPNTVSTFELHLTLKEDTRSWCYVKKLFISFSGCFQHKSSLWNPSFKILCAGFVLEKKKLYRRNH</sequence>
<name>A0ABQ9FLV9_TEGGR</name>
<keyword evidence="3" id="KW-0963">Cytoplasm</keyword>